<feature type="region of interest" description="Disordered" evidence="9">
    <location>
        <begin position="294"/>
        <end position="362"/>
    </location>
</feature>
<dbReference type="GO" id="GO:0000978">
    <property type="term" value="F:RNA polymerase II cis-regulatory region sequence-specific DNA binding"/>
    <property type="evidence" value="ECO:0007669"/>
    <property type="project" value="TreeGrafter"/>
</dbReference>
<evidence type="ECO:0000256" key="5">
    <source>
        <dbReference type="ARBA" id="ARBA00023125"/>
    </source>
</evidence>
<dbReference type="GO" id="GO:0005634">
    <property type="term" value="C:nucleus"/>
    <property type="evidence" value="ECO:0007669"/>
    <property type="project" value="UniProtKB-SubCell"/>
</dbReference>
<organism evidence="11 12">
    <name type="scientific">Galemys pyrenaicus</name>
    <name type="common">Iberian desman</name>
    <name type="synonym">Pyrenean desman</name>
    <dbReference type="NCBI Taxonomy" id="202257"/>
    <lineage>
        <taxon>Eukaryota</taxon>
        <taxon>Metazoa</taxon>
        <taxon>Chordata</taxon>
        <taxon>Craniata</taxon>
        <taxon>Vertebrata</taxon>
        <taxon>Euteleostomi</taxon>
        <taxon>Mammalia</taxon>
        <taxon>Eutheria</taxon>
        <taxon>Laurasiatheria</taxon>
        <taxon>Eulipotyphla</taxon>
        <taxon>Talpidae</taxon>
        <taxon>Galemys</taxon>
    </lineage>
</organism>
<dbReference type="SUPFAM" id="SSF57959">
    <property type="entry name" value="Leucine zipper domain"/>
    <property type="match status" value="1"/>
</dbReference>
<evidence type="ECO:0000256" key="8">
    <source>
        <dbReference type="ARBA" id="ARBA00023242"/>
    </source>
</evidence>
<keyword evidence="8" id="KW-0539">Nucleus</keyword>
<dbReference type="GO" id="GO:0045595">
    <property type="term" value="P:regulation of cell differentiation"/>
    <property type="evidence" value="ECO:0007669"/>
    <property type="project" value="TreeGrafter"/>
</dbReference>
<evidence type="ECO:0000256" key="4">
    <source>
        <dbReference type="ARBA" id="ARBA00023015"/>
    </source>
</evidence>
<feature type="region of interest" description="Disordered" evidence="9">
    <location>
        <begin position="1"/>
        <end position="111"/>
    </location>
</feature>
<evidence type="ECO:0000259" key="10">
    <source>
        <dbReference type="PROSITE" id="PS50217"/>
    </source>
</evidence>
<dbReference type="Pfam" id="PF07716">
    <property type="entry name" value="bZIP_2"/>
    <property type="match status" value="1"/>
</dbReference>
<keyword evidence="4" id="KW-0805">Transcription regulation</keyword>
<feature type="compositionally biased region" description="Basic and acidic residues" evidence="9">
    <location>
        <begin position="319"/>
        <end position="343"/>
    </location>
</feature>
<feature type="region of interest" description="Disordered" evidence="9">
    <location>
        <begin position="232"/>
        <end position="275"/>
    </location>
</feature>
<dbReference type="Proteomes" id="UP000700334">
    <property type="component" value="Unassembled WGS sequence"/>
</dbReference>
<keyword evidence="3" id="KW-1017">Isopeptide bond</keyword>
<dbReference type="GO" id="GO:0006351">
    <property type="term" value="P:DNA-templated transcription"/>
    <property type="evidence" value="ECO:0007669"/>
    <property type="project" value="InterPro"/>
</dbReference>
<feature type="domain" description="BZIP" evidence="10">
    <location>
        <begin position="333"/>
        <end position="396"/>
    </location>
</feature>
<feature type="compositionally biased region" description="Low complexity" evidence="9">
    <location>
        <begin position="67"/>
        <end position="76"/>
    </location>
</feature>
<dbReference type="AlphaFoldDB" id="A0A8J5ZRW6"/>
<keyword evidence="6" id="KW-0010">Activator</keyword>
<evidence type="ECO:0000313" key="11">
    <source>
        <dbReference type="EMBL" id="KAG8508968.1"/>
    </source>
</evidence>
<evidence type="ECO:0000256" key="7">
    <source>
        <dbReference type="ARBA" id="ARBA00023163"/>
    </source>
</evidence>
<dbReference type="SMART" id="SM00338">
    <property type="entry name" value="BRLZ"/>
    <property type="match status" value="1"/>
</dbReference>
<dbReference type="PANTHER" id="PTHR23334">
    <property type="entry name" value="CCAAT/ENHANCER BINDING PROTEIN"/>
    <property type="match status" value="1"/>
</dbReference>
<evidence type="ECO:0000313" key="12">
    <source>
        <dbReference type="Proteomes" id="UP000700334"/>
    </source>
</evidence>
<accession>A0A8J5ZRW6</accession>
<evidence type="ECO:0000256" key="1">
    <source>
        <dbReference type="ARBA" id="ARBA00004123"/>
    </source>
</evidence>
<dbReference type="OrthoDB" id="10032067at2759"/>
<evidence type="ECO:0000256" key="2">
    <source>
        <dbReference type="ARBA" id="ARBA00006951"/>
    </source>
</evidence>
<dbReference type="CDD" id="cd14714">
    <property type="entry name" value="bZIP_CEBPD"/>
    <property type="match status" value="1"/>
</dbReference>
<dbReference type="InterPro" id="IPR031106">
    <property type="entry name" value="C/EBP"/>
</dbReference>
<proteinExistence type="inferred from homology"/>
<dbReference type="FunFam" id="1.20.5.170:FF:000028">
    <property type="entry name" value="CCAAT/enhancer-binding protein beta"/>
    <property type="match status" value="1"/>
</dbReference>
<feature type="compositionally biased region" description="Low complexity" evidence="9">
    <location>
        <begin position="238"/>
        <end position="248"/>
    </location>
</feature>
<keyword evidence="5" id="KW-0238">DNA-binding</keyword>
<protein>
    <submittedName>
        <fullName evidence="11">CCAAT/enhancer-binding protein delta</fullName>
    </submittedName>
</protein>
<dbReference type="GO" id="GO:0000981">
    <property type="term" value="F:DNA-binding transcription factor activity, RNA polymerase II-specific"/>
    <property type="evidence" value="ECO:0007669"/>
    <property type="project" value="TreeGrafter"/>
</dbReference>
<name>A0A8J5ZRW6_GALPY</name>
<dbReference type="PANTHER" id="PTHR23334:SF3">
    <property type="entry name" value="CCAAT_ENHANCER-BINDING PROTEIN DELTA"/>
    <property type="match status" value="1"/>
</dbReference>
<dbReference type="InterPro" id="IPR046347">
    <property type="entry name" value="bZIP_sf"/>
</dbReference>
<comment type="subcellular location">
    <subcellularLocation>
        <location evidence="1">Nucleus</location>
    </subcellularLocation>
</comment>
<keyword evidence="12" id="KW-1185">Reference proteome</keyword>
<gene>
    <name evidence="11" type="ORF">J0S82_003359</name>
</gene>
<evidence type="ECO:0000256" key="3">
    <source>
        <dbReference type="ARBA" id="ARBA00022499"/>
    </source>
</evidence>
<dbReference type="Gene3D" id="1.20.5.170">
    <property type="match status" value="1"/>
</dbReference>
<dbReference type="InterPro" id="IPR004827">
    <property type="entry name" value="bZIP"/>
</dbReference>
<comment type="similarity">
    <text evidence="2">Belongs to the bZIP family. C/EBP subfamily.</text>
</comment>
<sequence>MGTGPGHARRGQVLVLISVPAARDAEAPNPTNRKERRSGVRAGEGHSQQSRPGRARRGRRTPLPSLGSGVRVTAGGRARREGCGRLSGTGPGAPGAGREPPERPPPAARAPPWCWGGGGACASAGARKGGGAGGAVTRARPDAAMSAALFSLDGPTRGAPWTAEPAHFYEPGRAGKAGRGAEPGAAGPAMYDDESAIDFSAYIDSMAAVPTLELCHDELFADLFNSNHKAGAAGAGAGSPELLPGGLARPPGSGPAVPRPLKREPDWSDGDAPGSLLPAQVAACAQTVVSLAAAAQPTPPASPEAPRGSPGPGPAPGPAREKGAGKRGPDRGSPEYRQRRERNNIAVRKSRDKAKRRNQEMQQKLVELSAENEKLHQRVEQLTRDLAGLRQFFKQLPSPPFLPAAGAPDCR</sequence>
<dbReference type="PROSITE" id="PS50217">
    <property type="entry name" value="BZIP"/>
    <property type="match status" value="1"/>
</dbReference>
<feature type="compositionally biased region" description="Gly residues" evidence="9">
    <location>
        <begin position="85"/>
        <end position="95"/>
    </location>
</feature>
<reference evidence="11" key="1">
    <citation type="journal article" date="2021" name="Evol. Appl.">
        <title>The genome of the Pyrenean desman and the effects of bottlenecks and inbreeding on the genomic landscape of an endangered species.</title>
        <authorList>
            <person name="Escoda L."/>
            <person name="Castresana J."/>
        </authorList>
    </citation>
    <scope>NUCLEOTIDE SEQUENCE</scope>
    <source>
        <strain evidence="11">IBE-C5619</strain>
    </source>
</reference>
<dbReference type="EMBL" id="JAGFMF010011959">
    <property type="protein sequence ID" value="KAG8508968.1"/>
    <property type="molecule type" value="Genomic_DNA"/>
</dbReference>
<feature type="compositionally biased region" description="Pro residues" evidence="9">
    <location>
        <begin position="297"/>
        <end position="317"/>
    </location>
</feature>
<evidence type="ECO:0000256" key="9">
    <source>
        <dbReference type="SAM" id="MobiDB-lite"/>
    </source>
</evidence>
<evidence type="ECO:0000256" key="6">
    <source>
        <dbReference type="ARBA" id="ARBA00023159"/>
    </source>
</evidence>
<comment type="caution">
    <text evidence="11">The sequence shown here is derived from an EMBL/GenBank/DDBJ whole genome shotgun (WGS) entry which is preliminary data.</text>
</comment>
<keyword evidence="7" id="KW-0804">Transcription</keyword>